<accession>A0A9P0KLH8</accession>
<name>A0A9P0KLH8_ACAOB</name>
<evidence type="ECO:0000313" key="2">
    <source>
        <dbReference type="Proteomes" id="UP001152888"/>
    </source>
</evidence>
<proteinExistence type="predicted"/>
<reference evidence="1" key="1">
    <citation type="submission" date="2022-03" db="EMBL/GenBank/DDBJ databases">
        <authorList>
            <person name="Sayadi A."/>
        </authorList>
    </citation>
    <scope>NUCLEOTIDE SEQUENCE</scope>
</reference>
<evidence type="ECO:0000313" key="1">
    <source>
        <dbReference type="EMBL" id="CAH1977342.1"/>
    </source>
</evidence>
<sequence>MDNLLATIHMFKSLLDSARTREMSHSLEETSPLSHTSLKPELFYSYKRVISSSLQDLTCRRTVNKRYLRNML</sequence>
<organism evidence="1 2">
    <name type="scientific">Acanthoscelides obtectus</name>
    <name type="common">Bean weevil</name>
    <name type="synonym">Bruchus obtectus</name>
    <dbReference type="NCBI Taxonomy" id="200917"/>
    <lineage>
        <taxon>Eukaryota</taxon>
        <taxon>Metazoa</taxon>
        <taxon>Ecdysozoa</taxon>
        <taxon>Arthropoda</taxon>
        <taxon>Hexapoda</taxon>
        <taxon>Insecta</taxon>
        <taxon>Pterygota</taxon>
        <taxon>Neoptera</taxon>
        <taxon>Endopterygota</taxon>
        <taxon>Coleoptera</taxon>
        <taxon>Polyphaga</taxon>
        <taxon>Cucujiformia</taxon>
        <taxon>Chrysomeloidea</taxon>
        <taxon>Chrysomelidae</taxon>
        <taxon>Bruchinae</taxon>
        <taxon>Bruchini</taxon>
        <taxon>Acanthoscelides</taxon>
    </lineage>
</organism>
<protein>
    <submittedName>
        <fullName evidence="1">Uncharacterized protein</fullName>
    </submittedName>
</protein>
<dbReference type="AlphaFoldDB" id="A0A9P0KLH8"/>
<dbReference type="Proteomes" id="UP001152888">
    <property type="component" value="Unassembled WGS sequence"/>
</dbReference>
<keyword evidence="2" id="KW-1185">Reference proteome</keyword>
<comment type="caution">
    <text evidence="1">The sequence shown here is derived from an EMBL/GenBank/DDBJ whole genome shotgun (WGS) entry which is preliminary data.</text>
</comment>
<gene>
    <name evidence="1" type="ORF">ACAOBT_LOCUS12609</name>
</gene>
<dbReference type="EMBL" id="CAKOFQ010006857">
    <property type="protein sequence ID" value="CAH1977342.1"/>
    <property type="molecule type" value="Genomic_DNA"/>
</dbReference>